<proteinExistence type="predicted"/>
<dbReference type="PANTHER" id="PTHR36923:SF3">
    <property type="entry name" value="FERREDOXIN"/>
    <property type="match status" value="1"/>
</dbReference>
<organism evidence="9 10">
    <name type="scientific">Kitasatospora kazusensis</name>
    <dbReference type="NCBI Taxonomy" id="407974"/>
    <lineage>
        <taxon>Bacteria</taxon>
        <taxon>Bacillati</taxon>
        <taxon>Actinomycetota</taxon>
        <taxon>Actinomycetes</taxon>
        <taxon>Kitasatosporales</taxon>
        <taxon>Streptomycetaceae</taxon>
        <taxon>Kitasatospora</taxon>
    </lineage>
</organism>
<keyword evidence="4" id="KW-0249">Electron transport</keyword>
<keyword evidence="10" id="KW-1185">Reference proteome</keyword>
<keyword evidence="5" id="KW-0408">Iron</keyword>
<dbReference type="EMBL" id="BAAANT010000029">
    <property type="protein sequence ID" value="GAA2150439.1"/>
    <property type="molecule type" value="Genomic_DNA"/>
</dbReference>
<evidence type="ECO:0000256" key="3">
    <source>
        <dbReference type="ARBA" id="ARBA00022723"/>
    </source>
</evidence>
<keyword evidence="6" id="KW-0411">Iron-sulfur</keyword>
<evidence type="ECO:0000256" key="8">
    <source>
        <dbReference type="SAM" id="MobiDB-lite"/>
    </source>
</evidence>
<protein>
    <recommendedName>
        <fullName evidence="11">Ferredoxin</fullName>
    </recommendedName>
</protein>
<dbReference type="Gene3D" id="3.30.70.20">
    <property type="match status" value="1"/>
</dbReference>
<evidence type="ECO:0000256" key="6">
    <source>
        <dbReference type="ARBA" id="ARBA00023014"/>
    </source>
</evidence>
<dbReference type="RefSeq" id="WP_344467700.1">
    <property type="nucleotide sequence ID" value="NZ_BAAANT010000029.1"/>
</dbReference>
<dbReference type="InterPro" id="IPR051269">
    <property type="entry name" value="Fe-S_cluster_ET"/>
</dbReference>
<evidence type="ECO:0000256" key="5">
    <source>
        <dbReference type="ARBA" id="ARBA00023004"/>
    </source>
</evidence>
<evidence type="ECO:0008006" key="11">
    <source>
        <dbReference type="Google" id="ProtNLM"/>
    </source>
</evidence>
<gene>
    <name evidence="9" type="ORF">GCM10009760_44830</name>
</gene>
<evidence type="ECO:0000256" key="2">
    <source>
        <dbReference type="ARBA" id="ARBA00022448"/>
    </source>
</evidence>
<dbReference type="SUPFAM" id="SSF54862">
    <property type="entry name" value="4Fe-4S ferredoxins"/>
    <property type="match status" value="1"/>
</dbReference>
<keyword evidence="3" id="KW-0479">Metal-binding</keyword>
<evidence type="ECO:0000313" key="10">
    <source>
        <dbReference type="Proteomes" id="UP001422759"/>
    </source>
</evidence>
<accession>A0ABP5LMZ8</accession>
<name>A0ABP5LMZ8_9ACTN</name>
<feature type="region of interest" description="Disordered" evidence="8">
    <location>
        <begin position="62"/>
        <end position="81"/>
    </location>
</feature>
<dbReference type="PANTHER" id="PTHR36923">
    <property type="entry name" value="FERREDOXIN"/>
    <property type="match status" value="1"/>
</dbReference>
<keyword evidence="7" id="KW-0003">3Fe-4S</keyword>
<reference evidence="10" key="1">
    <citation type="journal article" date="2019" name="Int. J. Syst. Evol. Microbiol.">
        <title>The Global Catalogue of Microorganisms (GCM) 10K type strain sequencing project: providing services to taxonomists for standard genome sequencing and annotation.</title>
        <authorList>
            <consortium name="The Broad Institute Genomics Platform"/>
            <consortium name="The Broad Institute Genome Sequencing Center for Infectious Disease"/>
            <person name="Wu L."/>
            <person name="Ma J."/>
        </authorList>
    </citation>
    <scope>NUCLEOTIDE SEQUENCE [LARGE SCALE GENOMIC DNA]</scope>
    <source>
        <strain evidence="10">JCM 14560</strain>
    </source>
</reference>
<evidence type="ECO:0000256" key="7">
    <source>
        <dbReference type="ARBA" id="ARBA00023291"/>
    </source>
</evidence>
<dbReference type="Proteomes" id="UP001422759">
    <property type="component" value="Unassembled WGS sequence"/>
</dbReference>
<comment type="cofactor">
    <cofactor evidence="1">
        <name>[3Fe-4S] cluster</name>
        <dbReference type="ChEBI" id="CHEBI:21137"/>
    </cofactor>
</comment>
<evidence type="ECO:0000256" key="1">
    <source>
        <dbReference type="ARBA" id="ARBA00001927"/>
    </source>
</evidence>
<evidence type="ECO:0000256" key="4">
    <source>
        <dbReference type="ARBA" id="ARBA00022982"/>
    </source>
</evidence>
<evidence type="ECO:0000313" key="9">
    <source>
        <dbReference type="EMBL" id="GAA2150439.1"/>
    </source>
</evidence>
<dbReference type="Pfam" id="PF13370">
    <property type="entry name" value="Fer4_13"/>
    <property type="match status" value="1"/>
</dbReference>
<keyword evidence="2" id="KW-0813">Transport</keyword>
<sequence length="81" mass="8868">MTAVDGLRVSADRESCVTSSLCVYRLPQVFDQDAEGRVLVLDERPPDGLRRELRRARRGCPTRSIRVDGLGPDADEDGGAP</sequence>
<comment type="caution">
    <text evidence="9">The sequence shown here is derived from an EMBL/GenBank/DDBJ whole genome shotgun (WGS) entry which is preliminary data.</text>
</comment>